<feature type="transmembrane region" description="Helical" evidence="12">
    <location>
        <begin position="1148"/>
        <end position="1167"/>
    </location>
</feature>
<keyword evidence="16" id="KW-1185">Reference proteome</keyword>
<dbReference type="PANTHER" id="PTHR45727">
    <property type="entry name" value="NPC INTRACELLULAR CHOLESTEROL TRANSPORTER 1"/>
    <property type="match status" value="1"/>
</dbReference>
<dbReference type="EMBL" id="CAVLGL010000046">
    <property type="protein sequence ID" value="CAK1582842.1"/>
    <property type="molecule type" value="Genomic_DNA"/>
</dbReference>
<feature type="chain" id="PRO_5043595100" description="SSD domain-containing protein" evidence="13">
    <location>
        <begin position="23"/>
        <end position="1246"/>
    </location>
</feature>
<keyword evidence="9" id="KW-1015">Disulfide bond</keyword>
<dbReference type="Pfam" id="PF16414">
    <property type="entry name" value="NPC1_N"/>
    <property type="match status" value="1"/>
</dbReference>
<dbReference type="AlphaFoldDB" id="A0AAV1KM22"/>
<sequence>MQKMKIFITLLAIFSCLCSVSAKCVMRGECIEINGFPKPCPFPEEAPPILLNLTQEERNEILDILDSRCPFLIYDEYGIMKPDDQILTCCNDVQIRKMQESLMLAESVLGRCPTCLRNFVRQICEMNCSPDQARFVDVTVVNTTEGISYVNEIDYRLYEDFMLDAHASCSGVIVPQTGLPAINLMCGNAAVCDADAWFGFTGDTTTNPLAPVQVNFLRWPTEEDSMNARALPCYETFENDLPCSCVDCLETCPTGNEPVLPDFCTVLSVNCIGFSIGIVVFVIGITIFCILTLLEYKRIRSNQTENKSSKNKTADNILIIFFQDLFAAIGVFSANNPVLIIMVTSWIAFAMLFGVLNLNLTAKPLELWSAPDSRSRAELNYFNSRFGPFYRASQVYLKITGLESFEVDNVTYGPAFRLEALKELVALEDAIINIGRDTGGVVLEDVCYAPLRSRGGEKRLEQCVTMSASIYFGSDRNNINNNTYLNTIQNCLNNYLGFNCRAEWGGGAEPNIAFGGFEGDNFLSANTLVINFPINNYLLEEDLKPVLEWEQKFIDLLHDYEANWKADFVEVAFGAERSIEDEIERVSRAEILPIAVSYILMFIYVIAALGNIRYCRTWLIDSKITVAISCIIVVVASIYCAMGVMGYANITATLLAINVIPFFILSVGIDNVFLMVNTLHDIQTNLKEYDGYNENLSFSKKRSFIFSEMMKSIGPSMFVTSITQITCFAIGSLANFPAVVTFAVFASLSLVFLFIFQITTVVAILSIDYKRASQNRFDLFCCVQKKILIDNDPLNADTPYRSVTARLMEPYSKFILDWRVKIVVAIIFVTMLSISIILIPQIEIGLDQELSLPPDSYVYRYLQAVNKLLRLGPPVYFVLKSGLNFTDTNHQNAVCGGQLCYDDSLVTQIFLASRYSNVTYIAASSNSWLDDFFDWTSLPGSCCKYNSTDSGFCQSTDTSPECEFCTIGRDDFANGLRPNSQAFERYLPFFLQDAPTDSCNKGGLASYFSSVNYLLDSEGRVTVYDSSFMAYHVALGTSQDYISAVKYGYEVAENITASIKKHTGLDVEVFPYSVFYVYYEQYLYMWPYTFTSLGYCLIGALVINLLASGLNVLTTGTVMFTSIMVVVNMMGVMYIWDIPLNAISCVNLIVSIGISVEFCSHIAYAFATSKCPPNERVAHAIKKVGATIITGITLTNIPIIVLAFSYTEVIEVFFFRMLFSLVILGFLHGMVFYPVFLSYLNDFINK</sequence>
<dbReference type="GO" id="GO:0042632">
    <property type="term" value="P:cholesterol homeostasis"/>
    <property type="evidence" value="ECO:0007669"/>
    <property type="project" value="TreeGrafter"/>
</dbReference>
<dbReference type="PROSITE" id="PS50156">
    <property type="entry name" value="SSD"/>
    <property type="match status" value="1"/>
</dbReference>
<comment type="catalytic activity">
    <reaction evidence="11">
        <text>cholesterol(in) = cholesterol(out)</text>
        <dbReference type="Rhea" id="RHEA:39747"/>
        <dbReference type="ChEBI" id="CHEBI:16113"/>
    </reaction>
</comment>
<comment type="caution">
    <text evidence="15">The sequence shown here is derived from an EMBL/GenBank/DDBJ whole genome shotgun (WGS) entry which is preliminary data.</text>
</comment>
<comment type="subcellular location">
    <subcellularLocation>
        <location evidence="1">Membrane</location>
        <topology evidence="1">Multi-pass membrane protein</topology>
    </subcellularLocation>
</comment>
<accession>A0AAV1KM22</accession>
<feature type="domain" description="SSD" evidence="14">
    <location>
        <begin position="590"/>
        <end position="767"/>
    </location>
</feature>
<dbReference type="GO" id="GO:0015485">
    <property type="term" value="F:cholesterol binding"/>
    <property type="evidence" value="ECO:0007669"/>
    <property type="project" value="TreeGrafter"/>
</dbReference>
<dbReference type="PANTHER" id="PTHR45727:SF2">
    <property type="entry name" value="NPC INTRACELLULAR CHOLESTEROL TRANSPORTER 1"/>
    <property type="match status" value="1"/>
</dbReference>
<evidence type="ECO:0000256" key="12">
    <source>
        <dbReference type="SAM" id="Phobius"/>
    </source>
</evidence>
<evidence type="ECO:0000256" key="9">
    <source>
        <dbReference type="ARBA" id="ARBA00023157"/>
    </source>
</evidence>
<dbReference type="GO" id="GO:0015918">
    <property type="term" value="P:sterol transport"/>
    <property type="evidence" value="ECO:0007669"/>
    <property type="project" value="TreeGrafter"/>
</dbReference>
<dbReference type="SUPFAM" id="SSF82866">
    <property type="entry name" value="Multidrug efflux transporter AcrB transmembrane domain"/>
    <property type="match status" value="2"/>
</dbReference>
<proteinExistence type="inferred from homology"/>
<evidence type="ECO:0000256" key="6">
    <source>
        <dbReference type="ARBA" id="ARBA00022989"/>
    </source>
</evidence>
<feature type="transmembrane region" description="Helical" evidence="12">
    <location>
        <begin position="591"/>
        <end position="612"/>
    </location>
</feature>
<keyword evidence="3" id="KW-0813">Transport</keyword>
<feature type="transmembrane region" description="Helical" evidence="12">
    <location>
        <begin position="655"/>
        <end position="676"/>
    </location>
</feature>
<feature type="transmembrane region" description="Helical" evidence="12">
    <location>
        <begin position="338"/>
        <end position="360"/>
    </location>
</feature>
<evidence type="ECO:0000256" key="1">
    <source>
        <dbReference type="ARBA" id="ARBA00004141"/>
    </source>
</evidence>
<dbReference type="InterPro" id="IPR053958">
    <property type="entry name" value="HMGCR/SNAP/NPC1-like_SSD"/>
</dbReference>
<dbReference type="GO" id="GO:0030299">
    <property type="term" value="P:intestinal cholesterol absorption"/>
    <property type="evidence" value="ECO:0007669"/>
    <property type="project" value="TreeGrafter"/>
</dbReference>
<feature type="transmembrane region" description="Helical" evidence="12">
    <location>
        <begin position="1085"/>
        <end position="1106"/>
    </location>
</feature>
<dbReference type="Gene3D" id="1.20.1640.10">
    <property type="entry name" value="Multidrug efflux transporter AcrB transmembrane domain"/>
    <property type="match status" value="2"/>
</dbReference>
<comment type="similarity">
    <text evidence="2">Belongs to the patched family.</text>
</comment>
<evidence type="ECO:0000313" key="16">
    <source>
        <dbReference type="Proteomes" id="UP001314205"/>
    </source>
</evidence>
<reference evidence="15 16" key="1">
    <citation type="submission" date="2023-11" db="EMBL/GenBank/DDBJ databases">
        <authorList>
            <person name="Hedman E."/>
            <person name="Englund M."/>
            <person name="Stromberg M."/>
            <person name="Nyberg Akerstrom W."/>
            <person name="Nylinder S."/>
            <person name="Jareborg N."/>
            <person name="Kallberg Y."/>
            <person name="Kronander E."/>
        </authorList>
    </citation>
    <scope>NUCLEOTIDE SEQUENCE [LARGE SCALE GENOMIC DNA]</scope>
</reference>
<keyword evidence="7" id="KW-0445">Lipid transport</keyword>
<feature type="transmembrane region" description="Helical" evidence="12">
    <location>
        <begin position="822"/>
        <end position="842"/>
    </location>
</feature>
<evidence type="ECO:0000256" key="8">
    <source>
        <dbReference type="ARBA" id="ARBA00023136"/>
    </source>
</evidence>
<feature type="signal peptide" evidence="13">
    <location>
        <begin position="1"/>
        <end position="22"/>
    </location>
</feature>
<feature type="transmembrane region" description="Helical" evidence="12">
    <location>
        <begin position="314"/>
        <end position="332"/>
    </location>
</feature>
<feature type="transmembrane region" description="Helical" evidence="12">
    <location>
        <begin position="1188"/>
        <end position="1207"/>
    </location>
</feature>
<evidence type="ECO:0000256" key="11">
    <source>
        <dbReference type="ARBA" id="ARBA00034049"/>
    </source>
</evidence>
<evidence type="ECO:0000259" key="14">
    <source>
        <dbReference type="PROSITE" id="PS50156"/>
    </source>
</evidence>
<feature type="transmembrane region" description="Helical" evidence="12">
    <location>
        <begin position="272"/>
        <end position="294"/>
    </location>
</feature>
<organism evidence="15 16">
    <name type="scientific">Parnassius mnemosyne</name>
    <name type="common">clouded apollo</name>
    <dbReference type="NCBI Taxonomy" id="213953"/>
    <lineage>
        <taxon>Eukaryota</taxon>
        <taxon>Metazoa</taxon>
        <taxon>Ecdysozoa</taxon>
        <taxon>Arthropoda</taxon>
        <taxon>Hexapoda</taxon>
        <taxon>Insecta</taxon>
        <taxon>Pterygota</taxon>
        <taxon>Neoptera</taxon>
        <taxon>Endopterygota</taxon>
        <taxon>Lepidoptera</taxon>
        <taxon>Glossata</taxon>
        <taxon>Ditrysia</taxon>
        <taxon>Papilionoidea</taxon>
        <taxon>Papilionidae</taxon>
        <taxon>Parnassiinae</taxon>
        <taxon>Parnassini</taxon>
        <taxon>Parnassius</taxon>
        <taxon>Driopa</taxon>
    </lineage>
</organism>
<feature type="transmembrane region" description="Helical" evidence="12">
    <location>
        <begin position="1213"/>
        <end position="1240"/>
    </location>
</feature>
<evidence type="ECO:0000256" key="5">
    <source>
        <dbReference type="ARBA" id="ARBA00022729"/>
    </source>
</evidence>
<keyword evidence="4 12" id="KW-0812">Transmembrane</keyword>
<dbReference type="Pfam" id="PF22314">
    <property type="entry name" value="NPC1_MLD"/>
    <property type="match status" value="1"/>
</dbReference>
<evidence type="ECO:0000256" key="7">
    <source>
        <dbReference type="ARBA" id="ARBA00023055"/>
    </source>
</evidence>
<keyword evidence="6 12" id="KW-1133">Transmembrane helix</keyword>
<dbReference type="Proteomes" id="UP001314205">
    <property type="component" value="Unassembled WGS sequence"/>
</dbReference>
<keyword evidence="8 12" id="KW-0472">Membrane</keyword>
<evidence type="ECO:0000256" key="3">
    <source>
        <dbReference type="ARBA" id="ARBA00022448"/>
    </source>
</evidence>
<evidence type="ECO:0000256" key="13">
    <source>
        <dbReference type="SAM" id="SignalP"/>
    </source>
</evidence>
<feature type="transmembrane region" description="Helical" evidence="12">
    <location>
        <begin position="624"/>
        <end position="648"/>
    </location>
</feature>
<protein>
    <recommendedName>
        <fullName evidence="14">SSD domain-containing protein</fullName>
    </recommendedName>
</protein>
<dbReference type="InterPro" id="IPR000731">
    <property type="entry name" value="SSD"/>
</dbReference>
<evidence type="ECO:0000256" key="2">
    <source>
        <dbReference type="ARBA" id="ARBA00005585"/>
    </source>
</evidence>
<gene>
    <name evidence="15" type="ORF">PARMNEM_LOCUS4325</name>
</gene>
<feature type="transmembrane region" description="Helical" evidence="12">
    <location>
        <begin position="742"/>
        <end position="767"/>
    </location>
</feature>
<dbReference type="GO" id="GO:0005886">
    <property type="term" value="C:plasma membrane"/>
    <property type="evidence" value="ECO:0007669"/>
    <property type="project" value="TreeGrafter"/>
</dbReference>
<keyword evidence="10" id="KW-0325">Glycoprotein</keyword>
<evidence type="ECO:0000256" key="4">
    <source>
        <dbReference type="ARBA" id="ARBA00022692"/>
    </source>
</evidence>
<name>A0AAV1KM22_9NEOP</name>
<evidence type="ECO:0000313" key="15">
    <source>
        <dbReference type="EMBL" id="CAK1582842.1"/>
    </source>
</evidence>
<evidence type="ECO:0000256" key="10">
    <source>
        <dbReference type="ARBA" id="ARBA00023180"/>
    </source>
</evidence>
<feature type="transmembrane region" description="Helical" evidence="12">
    <location>
        <begin position="1118"/>
        <end position="1136"/>
    </location>
</feature>
<keyword evidence="5 13" id="KW-0732">Signal</keyword>
<dbReference type="InterPro" id="IPR053956">
    <property type="entry name" value="NPC1_MLD"/>
</dbReference>
<dbReference type="Pfam" id="PF12349">
    <property type="entry name" value="Sterol-sensing"/>
    <property type="match status" value="1"/>
</dbReference>
<dbReference type="InterPro" id="IPR032190">
    <property type="entry name" value="NPC1_N"/>
</dbReference>
<dbReference type="PROSITE" id="PS51257">
    <property type="entry name" value="PROKAR_LIPOPROTEIN"/>
    <property type="match status" value="1"/>
</dbReference>